<dbReference type="EMBL" id="JAJHUN010000010">
    <property type="protein sequence ID" value="KAJ4147894.1"/>
    <property type="molecule type" value="Genomic_DNA"/>
</dbReference>
<evidence type="ECO:0000313" key="1">
    <source>
        <dbReference type="EMBL" id="KAJ4147894.1"/>
    </source>
</evidence>
<sequence length="98" mass="10904">MLAASLCIDATCLLDCSASTANSLALDQHVSPRRWPRPHYWRSSAAPCPDSMPRPMVDVNQERGCDTVAVHLFVTIPSLYLLASSHHRKPFYQSHSVL</sequence>
<dbReference type="AlphaFoldDB" id="A0A9W8UJD5"/>
<name>A0A9W8UJD5_AKAMU</name>
<dbReference type="RefSeq" id="XP_056050835.1">
    <property type="nucleotide sequence ID" value="XM_056193838.1"/>
</dbReference>
<dbReference type="Proteomes" id="UP001144673">
    <property type="component" value="Chromosome 3"/>
</dbReference>
<dbReference type="GeneID" id="80889551"/>
<dbReference type="KEGG" id="amus:LMH87_002392"/>
<accession>A0A9W8UJD5</accession>
<organism evidence="1 2">
    <name type="scientific">Akanthomyces muscarius</name>
    <name type="common">Entomopathogenic fungus</name>
    <name type="synonym">Lecanicillium muscarium</name>
    <dbReference type="NCBI Taxonomy" id="2231603"/>
    <lineage>
        <taxon>Eukaryota</taxon>
        <taxon>Fungi</taxon>
        <taxon>Dikarya</taxon>
        <taxon>Ascomycota</taxon>
        <taxon>Pezizomycotina</taxon>
        <taxon>Sordariomycetes</taxon>
        <taxon>Hypocreomycetidae</taxon>
        <taxon>Hypocreales</taxon>
        <taxon>Cordycipitaceae</taxon>
        <taxon>Akanthomyces</taxon>
    </lineage>
</organism>
<evidence type="ECO:0000313" key="2">
    <source>
        <dbReference type="Proteomes" id="UP001144673"/>
    </source>
</evidence>
<keyword evidence="2" id="KW-1185">Reference proteome</keyword>
<protein>
    <submittedName>
        <fullName evidence="1">Uncharacterized protein</fullName>
    </submittedName>
</protein>
<reference evidence="1" key="1">
    <citation type="journal article" date="2023" name="Access Microbiol">
        <title>De-novo genome assembly for Akanthomyces muscarius, a biocontrol agent of insect agricultural pests.</title>
        <authorList>
            <person name="Erdos Z."/>
            <person name="Studholme D.J."/>
            <person name="Raymond B."/>
            <person name="Sharma M."/>
        </authorList>
    </citation>
    <scope>NUCLEOTIDE SEQUENCE</scope>
    <source>
        <strain evidence="1">Ve6</strain>
    </source>
</reference>
<proteinExistence type="predicted"/>
<gene>
    <name evidence="1" type="ORF">LMH87_002392</name>
</gene>
<comment type="caution">
    <text evidence="1">The sequence shown here is derived from an EMBL/GenBank/DDBJ whole genome shotgun (WGS) entry which is preliminary data.</text>
</comment>